<feature type="transmembrane region" description="Helical" evidence="7">
    <location>
        <begin position="54"/>
        <end position="74"/>
    </location>
</feature>
<evidence type="ECO:0000256" key="5">
    <source>
        <dbReference type="ARBA" id="ARBA00022989"/>
    </source>
</evidence>
<sequence length="294" mass="33107">MNDSHLLEQEKREVTKLKTIFGLSYIWQGASELIATPMTFFIKEGLKLSDSWGQIFSGATTMGWLIKPLWGWLSDRFPIGGKHRKPWFVLMALLAAFAWIAAAIGAWTGRTEVLYFFVVFNMASVGAAFVDVVGDALMVEHGQRLNKVSKFVNHQWTMFAIAAALAGFVGGWLTGQVRSGNIGYYTIFFAAAVLPLIAAWAGLRLITDAPRNKETSIFPTAAQHEEKRLLAEPTQTFGKKYGMLITLFFFIFFWNFNPSLGYAKNSFLIDHRGYTPEIFGLNGKFVRLDRYSKQ</sequence>
<evidence type="ECO:0000256" key="1">
    <source>
        <dbReference type="ARBA" id="ARBA00004141"/>
    </source>
</evidence>
<gene>
    <name evidence="8" type="ORF">A2942_03375</name>
</gene>
<keyword evidence="5 7" id="KW-1133">Transmembrane helix</keyword>
<dbReference type="GO" id="GO:0016020">
    <property type="term" value="C:membrane"/>
    <property type="evidence" value="ECO:0007669"/>
    <property type="project" value="UniProtKB-SubCell"/>
</dbReference>
<comment type="similarity">
    <text evidence="2">Belongs to the major facilitator superfamily. Folate-biopterin transporter (TC 2.A.71) family.</text>
</comment>
<dbReference type="InterPro" id="IPR039309">
    <property type="entry name" value="BT1"/>
</dbReference>
<evidence type="ECO:0000256" key="2">
    <source>
        <dbReference type="ARBA" id="ARBA00007015"/>
    </source>
</evidence>
<dbReference type="STRING" id="1798665.A2942_03375"/>
<dbReference type="Proteomes" id="UP000178534">
    <property type="component" value="Unassembled WGS sequence"/>
</dbReference>
<feature type="transmembrane region" description="Helical" evidence="7">
    <location>
        <begin position="86"/>
        <end position="107"/>
    </location>
</feature>
<dbReference type="Gene3D" id="1.20.1250.20">
    <property type="entry name" value="MFS general substrate transporter like domains"/>
    <property type="match status" value="1"/>
</dbReference>
<evidence type="ECO:0000256" key="4">
    <source>
        <dbReference type="ARBA" id="ARBA00022692"/>
    </source>
</evidence>
<dbReference type="PANTHER" id="PTHR31585:SF0">
    <property type="entry name" value="FOLATE-BIOPTERIN TRANSPORTER 1, CHLOROPLASTIC"/>
    <property type="match status" value="1"/>
</dbReference>
<feature type="transmembrane region" description="Helical" evidence="7">
    <location>
        <begin position="182"/>
        <end position="203"/>
    </location>
</feature>
<keyword evidence="4 7" id="KW-0812">Transmembrane</keyword>
<evidence type="ECO:0000313" key="9">
    <source>
        <dbReference type="Proteomes" id="UP000178534"/>
    </source>
</evidence>
<dbReference type="EMBL" id="MHLP01000020">
    <property type="protein sequence ID" value="OGZ12638.1"/>
    <property type="molecule type" value="Genomic_DNA"/>
</dbReference>
<proteinExistence type="inferred from homology"/>
<feature type="transmembrane region" description="Helical" evidence="7">
    <location>
        <begin position="20"/>
        <end position="42"/>
    </location>
</feature>
<dbReference type="InterPro" id="IPR036259">
    <property type="entry name" value="MFS_trans_sf"/>
</dbReference>
<comment type="subcellular location">
    <subcellularLocation>
        <location evidence="1">Membrane</location>
        <topology evidence="1">Multi-pass membrane protein</topology>
    </subcellularLocation>
</comment>
<comment type="caution">
    <text evidence="8">The sequence shown here is derived from an EMBL/GenBank/DDBJ whole genome shotgun (WGS) entry which is preliminary data.</text>
</comment>
<dbReference type="PANTHER" id="PTHR31585">
    <property type="entry name" value="FOLATE-BIOPTERIN TRANSPORTER 1, CHLOROPLASTIC"/>
    <property type="match status" value="1"/>
</dbReference>
<organism evidence="8 9">
    <name type="scientific">Candidatus Lloydbacteria bacterium RIFCSPLOWO2_01_FULL_50_20</name>
    <dbReference type="NCBI Taxonomy" id="1798665"/>
    <lineage>
        <taxon>Bacteria</taxon>
        <taxon>Candidatus Lloydiibacteriota</taxon>
    </lineage>
</organism>
<keyword evidence="6 7" id="KW-0472">Membrane</keyword>
<protein>
    <recommendedName>
        <fullName evidence="10">Major facilitator superfamily (MFS) profile domain-containing protein</fullName>
    </recommendedName>
</protein>
<evidence type="ECO:0000313" key="8">
    <source>
        <dbReference type="EMBL" id="OGZ12638.1"/>
    </source>
</evidence>
<evidence type="ECO:0000256" key="6">
    <source>
        <dbReference type="ARBA" id="ARBA00023136"/>
    </source>
</evidence>
<feature type="transmembrane region" description="Helical" evidence="7">
    <location>
        <begin position="151"/>
        <end position="170"/>
    </location>
</feature>
<dbReference type="AlphaFoldDB" id="A0A1G2DIK3"/>
<evidence type="ECO:0000256" key="7">
    <source>
        <dbReference type="SAM" id="Phobius"/>
    </source>
</evidence>
<feature type="transmembrane region" description="Helical" evidence="7">
    <location>
        <begin position="113"/>
        <end position="139"/>
    </location>
</feature>
<dbReference type="Pfam" id="PF03092">
    <property type="entry name" value="BT1"/>
    <property type="match status" value="1"/>
</dbReference>
<accession>A0A1G2DIK3</accession>
<evidence type="ECO:0008006" key="10">
    <source>
        <dbReference type="Google" id="ProtNLM"/>
    </source>
</evidence>
<evidence type="ECO:0000256" key="3">
    <source>
        <dbReference type="ARBA" id="ARBA00022448"/>
    </source>
</evidence>
<feature type="transmembrane region" description="Helical" evidence="7">
    <location>
        <begin position="237"/>
        <end position="256"/>
    </location>
</feature>
<name>A0A1G2DIK3_9BACT</name>
<keyword evidence="3" id="KW-0813">Transport</keyword>
<reference evidence="8 9" key="1">
    <citation type="journal article" date="2016" name="Nat. Commun.">
        <title>Thousands of microbial genomes shed light on interconnected biogeochemical processes in an aquifer system.</title>
        <authorList>
            <person name="Anantharaman K."/>
            <person name="Brown C.T."/>
            <person name="Hug L.A."/>
            <person name="Sharon I."/>
            <person name="Castelle C.J."/>
            <person name="Probst A.J."/>
            <person name="Thomas B.C."/>
            <person name="Singh A."/>
            <person name="Wilkins M.J."/>
            <person name="Karaoz U."/>
            <person name="Brodie E.L."/>
            <person name="Williams K.H."/>
            <person name="Hubbard S.S."/>
            <person name="Banfield J.F."/>
        </authorList>
    </citation>
    <scope>NUCLEOTIDE SEQUENCE [LARGE SCALE GENOMIC DNA]</scope>
</reference>
<dbReference type="SUPFAM" id="SSF103473">
    <property type="entry name" value="MFS general substrate transporter"/>
    <property type="match status" value="1"/>
</dbReference>